<evidence type="ECO:0000313" key="2">
    <source>
        <dbReference type="Proteomes" id="UP000823775"/>
    </source>
</evidence>
<organism evidence="1 2">
    <name type="scientific">Datura stramonium</name>
    <name type="common">Jimsonweed</name>
    <name type="synonym">Common thornapple</name>
    <dbReference type="NCBI Taxonomy" id="4076"/>
    <lineage>
        <taxon>Eukaryota</taxon>
        <taxon>Viridiplantae</taxon>
        <taxon>Streptophyta</taxon>
        <taxon>Embryophyta</taxon>
        <taxon>Tracheophyta</taxon>
        <taxon>Spermatophyta</taxon>
        <taxon>Magnoliopsida</taxon>
        <taxon>eudicotyledons</taxon>
        <taxon>Gunneridae</taxon>
        <taxon>Pentapetalae</taxon>
        <taxon>asterids</taxon>
        <taxon>lamiids</taxon>
        <taxon>Solanales</taxon>
        <taxon>Solanaceae</taxon>
        <taxon>Solanoideae</taxon>
        <taxon>Datureae</taxon>
        <taxon>Datura</taxon>
    </lineage>
</organism>
<feature type="non-terminal residue" evidence="1">
    <location>
        <position position="1"/>
    </location>
</feature>
<name>A0ABS8TQM2_DATST</name>
<sequence>QSWKKKRARKLTNSGTSNFLHGAKLRVSYGITREISPRAKRKIVLRNCQVWNKRETSKSEAQSKIMPLHGARLMRYEAEARGLERLSVKCMGLAEQGHLSLWSSP</sequence>
<dbReference type="EMBL" id="JACEIK010001887">
    <property type="protein sequence ID" value="MCD7472892.1"/>
    <property type="molecule type" value="Genomic_DNA"/>
</dbReference>
<reference evidence="1 2" key="1">
    <citation type="journal article" date="2021" name="BMC Genomics">
        <title>Datura genome reveals duplications of psychoactive alkaloid biosynthetic genes and high mutation rate following tissue culture.</title>
        <authorList>
            <person name="Rajewski A."/>
            <person name="Carter-House D."/>
            <person name="Stajich J."/>
            <person name="Litt A."/>
        </authorList>
    </citation>
    <scope>NUCLEOTIDE SEQUENCE [LARGE SCALE GENOMIC DNA]</scope>
    <source>
        <strain evidence="1">AR-01</strain>
    </source>
</reference>
<gene>
    <name evidence="1" type="ORF">HAX54_014304</name>
</gene>
<accession>A0ABS8TQM2</accession>
<keyword evidence="2" id="KW-1185">Reference proteome</keyword>
<evidence type="ECO:0000313" key="1">
    <source>
        <dbReference type="EMBL" id="MCD7472892.1"/>
    </source>
</evidence>
<comment type="caution">
    <text evidence="1">The sequence shown here is derived from an EMBL/GenBank/DDBJ whole genome shotgun (WGS) entry which is preliminary data.</text>
</comment>
<proteinExistence type="predicted"/>
<protein>
    <submittedName>
        <fullName evidence="1">Uncharacterized protein</fullName>
    </submittedName>
</protein>
<dbReference type="Proteomes" id="UP000823775">
    <property type="component" value="Unassembled WGS sequence"/>
</dbReference>